<dbReference type="CDD" id="cd15482">
    <property type="entry name" value="Sialidase_non-viral"/>
    <property type="match status" value="1"/>
</dbReference>
<dbReference type="Pfam" id="PF13088">
    <property type="entry name" value="BNR_2"/>
    <property type="match status" value="1"/>
</dbReference>
<proteinExistence type="predicted"/>
<dbReference type="EMBL" id="JACXJA010000030">
    <property type="protein sequence ID" value="MBD2864567.1"/>
    <property type="molecule type" value="Genomic_DNA"/>
</dbReference>
<name>A0A927CD11_9BACL</name>
<feature type="domain" description="Sialidase" evidence="1">
    <location>
        <begin position="118"/>
        <end position="305"/>
    </location>
</feature>
<comment type="caution">
    <text evidence="2">The sequence shown here is derived from an EMBL/GenBank/DDBJ whole genome shotgun (WGS) entry which is preliminary data.</text>
</comment>
<gene>
    <name evidence="2" type="ORF">IDH45_21490</name>
</gene>
<dbReference type="SUPFAM" id="SSF50939">
    <property type="entry name" value="Sialidases"/>
    <property type="match status" value="1"/>
</dbReference>
<protein>
    <submittedName>
        <fullName evidence="2">Exo-alpha-sialidase</fullName>
    </submittedName>
</protein>
<evidence type="ECO:0000313" key="3">
    <source>
        <dbReference type="Proteomes" id="UP000639396"/>
    </source>
</evidence>
<sequence>MNYWKPVKPDGLEHVVIYRNDNEFCSWPFNAGMWKIAEDDILVGFMNIACDYSVPGNLKHDRIETYSRIAAVRTRDGGRTWTAATEIADNYRLGEKLLYGRKHEITEGSDFDDPHVLLACWSTPNSGSDQARAWVKLSRDGGVTWGEASMLPDCGIPRYQGRPSYIVRPDGVILLFLTARPKTNPHDRPVVFASFDNGCNWSLVSLMPGSQEYRVICPSPVLMPDGTILVAVRCKPAMIAAWNELYASDDGGLTWRFINRINDHGDVVHLSLLANECLFAVCGYRRPPYGIRARVSEDGGATWGQELILRDDGGSRDLGYPRAVEVRPGEVLASYYFHGADDPGSHMDATRYIAGTILRP</sequence>
<accession>A0A927CD11</accession>
<dbReference type="Gene3D" id="2.120.10.10">
    <property type="match status" value="1"/>
</dbReference>
<dbReference type="InterPro" id="IPR011040">
    <property type="entry name" value="Sialidase"/>
</dbReference>
<keyword evidence="3" id="KW-1185">Reference proteome</keyword>
<reference evidence="2" key="1">
    <citation type="submission" date="2020-09" db="EMBL/GenBank/DDBJ databases">
        <title>A novel bacterium of genus Paenibacillus, isolated from South China Sea.</title>
        <authorList>
            <person name="Huang H."/>
            <person name="Mo K."/>
            <person name="Hu Y."/>
        </authorList>
    </citation>
    <scope>NUCLEOTIDE SEQUENCE</scope>
    <source>
        <strain evidence="2">IB182363</strain>
    </source>
</reference>
<dbReference type="RefSeq" id="WP_190930185.1">
    <property type="nucleotide sequence ID" value="NZ_JACXJA010000030.1"/>
</dbReference>
<evidence type="ECO:0000313" key="2">
    <source>
        <dbReference type="EMBL" id="MBD2864567.1"/>
    </source>
</evidence>
<dbReference type="InterPro" id="IPR036278">
    <property type="entry name" value="Sialidase_sf"/>
</dbReference>
<organism evidence="2 3">
    <name type="scientific">Paenibacillus oceani</name>
    <dbReference type="NCBI Taxonomy" id="2772510"/>
    <lineage>
        <taxon>Bacteria</taxon>
        <taxon>Bacillati</taxon>
        <taxon>Bacillota</taxon>
        <taxon>Bacilli</taxon>
        <taxon>Bacillales</taxon>
        <taxon>Paenibacillaceae</taxon>
        <taxon>Paenibacillus</taxon>
    </lineage>
</organism>
<dbReference type="Proteomes" id="UP000639396">
    <property type="component" value="Unassembled WGS sequence"/>
</dbReference>
<dbReference type="AlphaFoldDB" id="A0A927CD11"/>
<evidence type="ECO:0000259" key="1">
    <source>
        <dbReference type="Pfam" id="PF13088"/>
    </source>
</evidence>